<protein>
    <submittedName>
        <fullName evidence="1">Uncharacterized protein</fullName>
    </submittedName>
</protein>
<dbReference type="EMBL" id="JYDQ01000043">
    <property type="protein sequence ID" value="KRY18706.1"/>
    <property type="molecule type" value="Genomic_DNA"/>
</dbReference>
<comment type="caution">
    <text evidence="1">The sequence shown here is derived from an EMBL/GenBank/DDBJ whole genome shotgun (WGS) entry which is preliminary data.</text>
</comment>
<organism evidence="1 2">
    <name type="scientific">Trichinella patagoniensis</name>
    <dbReference type="NCBI Taxonomy" id="990121"/>
    <lineage>
        <taxon>Eukaryota</taxon>
        <taxon>Metazoa</taxon>
        <taxon>Ecdysozoa</taxon>
        <taxon>Nematoda</taxon>
        <taxon>Enoplea</taxon>
        <taxon>Dorylaimia</taxon>
        <taxon>Trichinellida</taxon>
        <taxon>Trichinellidae</taxon>
        <taxon>Trichinella</taxon>
    </lineage>
</organism>
<evidence type="ECO:0000313" key="1">
    <source>
        <dbReference type="EMBL" id="KRY18706.1"/>
    </source>
</evidence>
<evidence type="ECO:0000313" key="2">
    <source>
        <dbReference type="Proteomes" id="UP000054783"/>
    </source>
</evidence>
<name>A0A0V1A1U0_9BILA</name>
<accession>A0A0V1A1U0</accession>
<dbReference type="AlphaFoldDB" id="A0A0V1A1U0"/>
<reference evidence="1 2" key="1">
    <citation type="submission" date="2015-01" db="EMBL/GenBank/DDBJ databases">
        <title>Evolution of Trichinella species and genotypes.</title>
        <authorList>
            <person name="Korhonen P.K."/>
            <person name="Edoardo P."/>
            <person name="Giuseppe L.R."/>
            <person name="Gasser R.B."/>
        </authorList>
    </citation>
    <scope>NUCLEOTIDE SEQUENCE [LARGE SCALE GENOMIC DNA]</scope>
    <source>
        <strain evidence="1">ISS2496</strain>
    </source>
</reference>
<sequence length="97" mass="11123">MKKKSTFKNRQFETAGLIDNNYDTTVQFDYVHVERAVDTGRVRSWLVEMKKSGNTFTGSMHACIGQSEKRTKAANFLSRRRYAIDRSSFSSSSSSRK</sequence>
<gene>
    <name evidence="1" type="ORF">T12_14756</name>
</gene>
<proteinExistence type="predicted"/>
<keyword evidence="2" id="KW-1185">Reference proteome</keyword>
<dbReference type="Proteomes" id="UP000054783">
    <property type="component" value="Unassembled WGS sequence"/>
</dbReference>